<keyword evidence="2" id="KW-1185">Reference proteome</keyword>
<dbReference type="SUPFAM" id="SSF48726">
    <property type="entry name" value="Immunoglobulin"/>
    <property type="match status" value="1"/>
</dbReference>
<reference evidence="1 2" key="1">
    <citation type="journal article" date="2017" name="Nat. Ecol. Evol.">
        <title>Scallop genome provides insights into evolution of bilaterian karyotype and development.</title>
        <authorList>
            <person name="Wang S."/>
            <person name="Zhang J."/>
            <person name="Jiao W."/>
            <person name="Li J."/>
            <person name="Xun X."/>
            <person name="Sun Y."/>
            <person name="Guo X."/>
            <person name="Huan P."/>
            <person name="Dong B."/>
            <person name="Zhang L."/>
            <person name="Hu X."/>
            <person name="Sun X."/>
            <person name="Wang J."/>
            <person name="Zhao C."/>
            <person name="Wang Y."/>
            <person name="Wang D."/>
            <person name="Huang X."/>
            <person name="Wang R."/>
            <person name="Lv J."/>
            <person name="Li Y."/>
            <person name="Zhang Z."/>
            <person name="Liu B."/>
            <person name="Lu W."/>
            <person name="Hui Y."/>
            <person name="Liang J."/>
            <person name="Zhou Z."/>
            <person name="Hou R."/>
            <person name="Li X."/>
            <person name="Liu Y."/>
            <person name="Li H."/>
            <person name="Ning X."/>
            <person name="Lin Y."/>
            <person name="Zhao L."/>
            <person name="Xing Q."/>
            <person name="Dou J."/>
            <person name="Li Y."/>
            <person name="Mao J."/>
            <person name="Guo H."/>
            <person name="Dou H."/>
            <person name="Li T."/>
            <person name="Mu C."/>
            <person name="Jiang W."/>
            <person name="Fu Q."/>
            <person name="Fu X."/>
            <person name="Miao Y."/>
            <person name="Liu J."/>
            <person name="Yu Q."/>
            <person name="Li R."/>
            <person name="Liao H."/>
            <person name="Li X."/>
            <person name="Kong Y."/>
            <person name="Jiang Z."/>
            <person name="Chourrout D."/>
            <person name="Li R."/>
            <person name="Bao Z."/>
        </authorList>
    </citation>
    <scope>NUCLEOTIDE SEQUENCE [LARGE SCALE GENOMIC DNA]</scope>
    <source>
        <strain evidence="1 2">PY_sf001</strain>
    </source>
</reference>
<dbReference type="OrthoDB" id="6272054at2759"/>
<sequence>MPFQSGQDVLDKVENQTVPEIVCSADCEPPCTYIRSKAGTTYPNPLSLSTAMRGNAGQYTCTASNSVGQGNKTWNRIVRCKYVV</sequence>
<evidence type="ECO:0000313" key="2">
    <source>
        <dbReference type="Proteomes" id="UP000242188"/>
    </source>
</evidence>
<organism evidence="1 2">
    <name type="scientific">Mizuhopecten yessoensis</name>
    <name type="common">Japanese scallop</name>
    <name type="synonym">Patinopecten yessoensis</name>
    <dbReference type="NCBI Taxonomy" id="6573"/>
    <lineage>
        <taxon>Eukaryota</taxon>
        <taxon>Metazoa</taxon>
        <taxon>Spiralia</taxon>
        <taxon>Lophotrochozoa</taxon>
        <taxon>Mollusca</taxon>
        <taxon>Bivalvia</taxon>
        <taxon>Autobranchia</taxon>
        <taxon>Pteriomorphia</taxon>
        <taxon>Pectinida</taxon>
        <taxon>Pectinoidea</taxon>
        <taxon>Pectinidae</taxon>
        <taxon>Mizuhopecten</taxon>
    </lineage>
</organism>
<dbReference type="InterPro" id="IPR013783">
    <property type="entry name" value="Ig-like_fold"/>
</dbReference>
<gene>
    <name evidence="1" type="ORF">KP79_PYT25893</name>
</gene>
<evidence type="ECO:0008006" key="3">
    <source>
        <dbReference type="Google" id="ProtNLM"/>
    </source>
</evidence>
<protein>
    <recommendedName>
        <fullName evidence="3">Ig-like domain-containing protein</fullName>
    </recommendedName>
</protein>
<dbReference type="Proteomes" id="UP000242188">
    <property type="component" value="Unassembled WGS sequence"/>
</dbReference>
<evidence type="ECO:0000313" key="1">
    <source>
        <dbReference type="EMBL" id="OWF48542.1"/>
    </source>
</evidence>
<accession>A0A210QIH6</accession>
<dbReference type="AlphaFoldDB" id="A0A210QIH6"/>
<dbReference type="InterPro" id="IPR036179">
    <property type="entry name" value="Ig-like_dom_sf"/>
</dbReference>
<dbReference type="EMBL" id="NEDP02003490">
    <property type="protein sequence ID" value="OWF48542.1"/>
    <property type="molecule type" value="Genomic_DNA"/>
</dbReference>
<proteinExistence type="predicted"/>
<dbReference type="Gene3D" id="2.60.40.10">
    <property type="entry name" value="Immunoglobulins"/>
    <property type="match status" value="1"/>
</dbReference>
<name>A0A210QIH6_MIZYE</name>
<comment type="caution">
    <text evidence="1">The sequence shown here is derived from an EMBL/GenBank/DDBJ whole genome shotgun (WGS) entry which is preliminary data.</text>
</comment>